<dbReference type="EMBL" id="UPPP01000055">
    <property type="protein sequence ID" value="VBB05400.1"/>
    <property type="molecule type" value="Genomic_DNA"/>
</dbReference>
<accession>A0A498R3M9</accession>
<dbReference type="SUPFAM" id="SSF141523">
    <property type="entry name" value="L,D-transpeptidase catalytic domain-like"/>
    <property type="match status" value="1"/>
</dbReference>
<dbReference type="GO" id="GO:0008360">
    <property type="term" value="P:regulation of cell shape"/>
    <property type="evidence" value="ECO:0007669"/>
    <property type="project" value="UniProtKB-UniRule"/>
</dbReference>
<evidence type="ECO:0000256" key="2">
    <source>
        <dbReference type="ARBA" id="ARBA00005992"/>
    </source>
</evidence>
<dbReference type="Pfam" id="PF03734">
    <property type="entry name" value="YkuD"/>
    <property type="match status" value="1"/>
</dbReference>
<dbReference type="InterPro" id="IPR050979">
    <property type="entry name" value="LD-transpeptidase"/>
</dbReference>
<dbReference type="Gene3D" id="2.40.440.10">
    <property type="entry name" value="L,D-transpeptidase catalytic domain-like"/>
    <property type="match status" value="1"/>
</dbReference>
<keyword evidence="13" id="KW-1185">Reference proteome</keyword>
<evidence type="ECO:0000313" key="13">
    <source>
        <dbReference type="Proteomes" id="UP000277811"/>
    </source>
</evidence>
<organism evidence="12 13">
    <name type="scientific">Lucifera butyrica</name>
    <dbReference type="NCBI Taxonomy" id="1351585"/>
    <lineage>
        <taxon>Bacteria</taxon>
        <taxon>Bacillati</taxon>
        <taxon>Bacillota</taxon>
        <taxon>Negativicutes</taxon>
        <taxon>Veillonellales</taxon>
        <taxon>Veillonellaceae</taxon>
        <taxon>Lucifera</taxon>
    </lineage>
</organism>
<dbReference type="GO" id="GO:0071555">
    <property type="term" value="P:cell wall organization"/>
    <property type="evidence" value="ECO:0007669"/>
    <property type="project" value="UniProtKB-UniRule"/>
</dbReference>
<evidence type="ECO:0000256" key="4">
    <source>
        <dbReference type="ARBA" id="ARBA00022679"/>
    </source>
</evidence>
<keyword evidence="3" id="KW-0328">Glycosyltransferase</keyword>
<evidence type="ECO:0000256" key="9">
    <source>
        <dbReference type="PROSITE-ProRule" id="PRU01373"/>
    </source>
</evidence>
<feature type="active site" description="Proton donor/acceptor" evidence="9">
    <location>
        <position position="112"/>
    </location>
</feature>
<feature type="active site" description="Nucleophile" evidence="9">
    <location>
        <position position="128"/>
    </location>
</feature>
<dbReference type="PANTHER" id="PTHR30582">
    <property type="entry name" value="L,D-TRANSPEPTIDASE"/>
    <property type="match status" value="1"/>
</dbReference>
<dbReference type="InterPro" id="IPR005490">
    <property type="entry name" value="LD_TPept_cat_dom"/>
</dbReference>
<dbReference type="GO" id="GO:0071972">
    <property type="term" value="F:peptidoglycan L,D-transpeptidase activity"/>
    <property type="evidence" value="ECO:0007669"/>
    <property type="project" value="TreeGrafter"/>
</dbReference>
<keyword evidence="6 9" id="KW-0133">Cell shape</keyword>
<keyword evidence="10" id="KW-0732">Signal</keyword>
<reference evidence="12 13" key="1">
    <citation type="submission" date="2018-06" db="EMBL/GenBank/DDBJ databases">
        <authorList>
            <person name="Strepis N."/>
        </authorList>
    </citation>
    <scope>NUCLEOTIDE SEQUENCE [LARGE SCALE GENOMIC DNA]</scope>
    <source>
        <strain evidence="12">LUCI</strain>
    </source>
</reference>
<feature type="signal peptide" evidence="10">
    <location>
        <begin position="1"/>
        <end position="23"/>
    </location>
</feature>
<dbReference type="AlphaFoldDB" id="A0A498R3M9"/>
<evidence type="ECO:0000256" key="1">
    <source>
        <dbReference type="ARBA" id="ARBA00004752"/>
    </source>
</evidence>
<feature type="domain" description="L,D-TPase catalytic" evidence="11">
    <location>
        <begin position="30"/>
        <end position="152"/>
    </location>
</feature>
<protein>
    <recommendedName>
        <fullName evidence="11">L,D-TPase catalytic domain-containing protein</fullName>
    </recommendedName>
</protein>
<evidence type="ECO:0000256" key="8">
    <source>
        <dbReference type="ARBA" id="ARBA00023316"/>
    </source>
</evidence>
<evidence type="ECO:0000259" key="11">
    <source>
        <dbReference type="PROSITE" id="PS52029"/>
    </source>
</evidence>
<evidence type="ECO:0000256" key="7">
    <source>
        <dbReference type="ARBA" id="ARBA00022984"/>
    </source>
</evidence>
<dbReference type="CDD" id="cd16913">
    <property type="entry name" value="YkuD_like"/>
    <property type="match status" value="1"/>
</dbReference>
<dbReference type="OrthoDB" id="9787225at2"/>
<gene>
    <name evidence="12" type="ORF">LUCI_0609</name>
</gene>
<dbReference type="InterPro" id="IPR038063">
    <property type="entry name" value="Transpep_catalytic_dom"/>
</dbReference>
<dbReference type="GO" id="GO:0005576">
    <property type="term" value="C:extracellular region"/>
    <property type="evidence" value="ECO:0007669"/>
    <property type="project" value="TreeGrafter"/>
</dbReference>
<dbReference type="PROSITE" id="PS52029">
    <property type="entry name" value="LD_TPASE"/>
    <property type="match status" value="1"/>
</dbReference>
<evidence type="ECO:0000256" key="6">
    <source>
        <dbReference type="ARBA" id="ARBA00022960"/>
    </source>
</evidence>
<comment type="similarity">
    <text evidence="2">Belongs to the YkuD family.</text>
</comment>
<dbReference type="GO" id="GO:0018104">
    <property type="term" value="P:peptidoglycan-protein cross-linking"/>
    <property type="evidence" value="ECO:0007669"/>
    <property type="project" value="TreeGrafter"/>
</dbReference>
<evidence type="ECO:0000256" key="3">
    <source>
        <dbReference type="ARBA" id="ARBA00022676"/>
    </source>
</evidence>
<dbReference type="UniPathway" id="UPA00219"/>
<keyword evidence="4" id="KW-0808">Transferase</keyword>
<dbReference type="Proteomes" id="UP000277811">
    <property type="component" value="Unassembled WGS sequence"/>
</dbReference>
<evidence type="ECO:0000256" key="5">
    <source>
        <dbReference type="ARBA" id="ARBA00022801"/>
    </source>
</evidence>
<keyword evidence="5" id="KW-0378">Hydrolase</keyword>
<evidence type="ECO:0000313" key="12">
    <source>
        <dbReference type="EMBL" id="VBB05400.1"/>
    </source>
</evidence>
<sequence>MRNATLTLCSVFWLLLWLTPAYAGQDPSIYLLLINIPSRTMDFYIGHHLVKQYRVAVGKADTPTPLGTYSIFYKEVNPAWYPPERPGFSVPSGPDNPLGYRWMGFWENYGIHGTNAPWAIGMAVSNGCVRMREEDVEELYASIPCGAVVKTVYDRVRLHVDRDGWVFLSIYPDLYDYKKVTLAQVDSLVATAGLKDWVGAEMLQHFIAEQGERQILLGQIHNIKVNQMSLPSKAVTKNHITYIPVDAIAASLHIPIVWDAGKQTVQWQGRCFPGISKGKSIYMTEDNAQKLFGYRKRWDENTLKIMIPTLRLQDRVVSFEVHRQNGQIAIPVLTLADLLGRKVNWEPGQRRMRAGVRWFPVTLINGIPYITENVAREYFDTDFTWNDKEQTAAIRFPIHPVDYSMYLDYMGDFTDCR</sequence>
<keyword evidence="7 9" id="KW-0573">Peptidoglycan synthesis</keyword>
<feature type="chain" id="PRO_5038576615" description="L,D-TPase catalytic domain-containing protein" evidence="10">
    <location>
        <begin position="24"/>
        <end position="417"/>
    </location>
</feature>
<dbReference type="GO" id="GO:0016757">
    <property type="term" value="F:glycosyltransferase activity"/>
    <property type="evidence" value="ECO:0007669"/>
    <property type="project" value="UniProtKB-KW"/>
</dbReference>
<evidence type="ECO:0000256" key="10">
    <source>
        <dbReference type="SAM" id="SignalP"/>
    </source>
</evidence>
<name>A0A498R3M9_9FIRM</name>
<dbReference type="PANTHER" id="PTHR30582:SF24">
    <property type="entry name" value="L,D-TRANSPEPTIDASE ERFK_SRFK-RELATED"/>
    <property type="match status" value="1"/>
</dbReference>
<proteinExistence type="inferred from homology"/>
<dbReference type="RefSeq" id="WP_122626390.1">
    <property type="nucleotide sequence ID" value="NZ_UPPP01000055.1"/>
</dbReference>
<comment type="pathway">
    <text evidence="1 9">Cell wall biogenesis; peptidoglycan biosynthesis.</text>
</comment>
<keyword evidence="8 9" id="KW-0961">Cell wall biogenesis/degradation</keyword>